<dbReference type="RefSeq" id="XP_005716356.1">
    <property type="nucleotide sequence ID" value="XM_005716299.1"/>
</dbReference>
<dbReference type="GeneID" id="17324073"/>
<evidence type="ECO:0000313" key="2">
    <source>
        <dbReference type="Proteomes" id="UP000012073"/>
    </source>
</evidence>
<dbReference type="Gramene" id="CDF36537">
    <property type="protein sequence ID" value="CDF36537"/>
    <property type="gene ID" value="CHC_T00005009001"/>
</dbReference>
<organism evidence="1 2">
    <name type="scientific">Chondrus crispus</name>
    <name type="common">Carrageen Irish moss</name>
    <name type="synonym">Polymorpha crispa</name>
    <dbReference type="NCBI Taxonomy" id="2769"/>
    <lineage>
        <taxon>Eukaryota</taxon>
        <taxon>Rhodophyta</taxon>
        <taxon>Florideophyceae</taxon>
        <taxon>Rhodymeniophycidae</taxon>
        <taxon>Gigartinales</taxon>
        <taxon>Gigartinaceae</taxon>
        <taxon>Chondrus</taxon>
    </lineage>
</organism>
<dbReference type="KEGG" id="ccp:CHC_T00005009001"/>
<keyword evidence="2" id="KW-1185">Reference proteome</keyword>
<protein>
    <submittedName>
        <fullName evidence="1">Uncharacterized protein</fullName>
    </submittedName>
</protein>
<proteinExistence type="predicted"/>
<name>R7QDF9_CHOCR</name>
<sequence length="161" mass="17880">MGTRQMQRPVVIFSIRIFRKVCALGTKTNTPIAMTSFHITALYSALLLLLLSAAVAEECLPRLSSLSKRPEPNCSDGRQSISVVVTVDNGCIFRSQEMTLCFSEKPRVWEVRRCVRADIQACTDDEDFEACAQKVFDECKGGFTFTGASSSISSSRECCRF</sequence>
<dbReference type="EMBL" id="HG001784">
    <property type="protein sequence ID" value="CDF36537.1"/>
    <property type="molecule type" value="Genomic_DNA"/>
</dbReference>
<dbReference type="Proteomes" id="UP000012073">
    <property type="component" value="Unassembled WGS sequence"/>
</dbReference>
<reference evidence="2" key="1">
    <citation type="journal article" date="2013" name="Proc. Natl. Acad. Sci. U.S.A.">
        <title>Genome structure and metabolic features in the red seaweed Chondrus crispus shed light on evolution of the Archaeplastida.</title>
        <authorList>
            <person name="Collen J."/>
            <person name="Porcel B."/>
            <person name="Carre W."/>
            <person name="Ball S.G."/>
            <person name="Chaparro C."/>
            <person name="Tonon T."/>
            <person name="Barbeyron T."/>
            <person name="Michel G."/>
            <person name="Noel B."/>
            <person name="Valentin K."/>
            <person name="Elias M."/>
            <person name="Artiguenave F."/>
            <person name="Arun A."/>
            <person name="Aury J.M."/>
            <person name="Barbosa-Neto J.F."/>
            <person name="Bothwell J.H."/>
            <person name="Bouget F.Y."/>
            <person name="Brillet L."/>
            <person name="Cabello-Hurtado F."/>
            <person name="Capella-Gutierrez S."/>
            <person name="Charrier B."/>
            <person name="Cladiere L."/>
            <person name="Cock J.M."/>
            <person name="Coelho S.M."/>
            <person name="Colleoni C."/>
            <person name="Czjzek M."/>
            <person name="Da Silva C."/>
            <person name="Delage L."/>
            <person name="Denoeud F."/>
            <person name="Deschamps P."/>
            <person name="Dittami S.M."/>
            <person name="Gabaldon T."/>
            <person name="Gachon C.M."/>
            <person name="Groisillier A."/>
            <person name="Herve C."/>
            <person name="Jabbari K."/>
            <person name="Katinka M."/>
            <person name="Kloareg B."/>
            <person name="Kowalczyk N."/>
            <person name="Labadie K."/>
            <person name="Leblanc C."/>
            <person name="Lopez P.J."/>
            <person name="McLachlan D.H."/>
            <person name="Meslet-Cladiere L."/>
            <person name="Moustafa A."/>
            <person name="Nehr Z."/>
            <person name="Nyvall Collen P."/>
            <person name="Panaud O."/>
            <person name="Partensky F."/>
            <person name="Poulain J."/>
            <person name="Rensing S.A."/>
            <person name="Rousvoal S."/>
            <person name="Samson G."/>
            <person name="Symeonidi A."/>
            <person name="Weissenbach J."/>
            <person name="Zambounis A."/>
            <person name="Wincker P."/>
            <person name="Boyen C."/>
        </authorList>
    </citation>
    <scope>NUCLEOTIDE SEQUENCE [LARGE SCALE GENOMIC DNA]</scope>
    <source>
        <strain evidence="2">cv. Stackhouse</strain>
    </source>
</reference>
<accession>R7QDF9</accession>
<evidence type="ECO:0000313" key="1">
    <source>
        <dbReference type="EMBL" id="CDF36537.1"/>
    </source>
</evidence>
<gene>
    <name evidence="1" type="ORF">CHC_T00005009001</name>
</gene>
<dbReference type="AlphaFoldDB" id="R7QDF9"/>